<dbReference type="EnsemblMetazoa" id="BGLB039310-RA">
    <property type="protein sequence ID" value="BGLB039310-PA"/>
    <property type="gene ID" value="BGLB039310"/>
</dbReference>
<accession>A0A2C9M729</accession>
<evidence type="ECO:0000313" key="1">
    <source>
        <dbReference type="EnsemblMetazoa" id="BGLB039310-PA"/>
    </source>
</evidence>
<dbReference type="GO" id="GO:0046856">
    <property type="term" value="P:phosphatidylinositol dephosphorylation"/>
    <property type="evidence" value="ECO:0007669"/>
    <property type="project" value="InterPro"/>
</dbReference>
<dbReference type="VEuPathDB" id="VectorBase:BGLAX_041452"/>
<dbReference type="GO" id="GO:0098793">
    <property type="term" value="C:presynapse"/>
    <property type="evidence" value="ECO:0007669"/>
    <property type="project" value="GOC"/>
</dbReference>
<dbReference type="AlphaFoldDB" id="A0A2C9M729"/>
<dbReference type="SUPFAM" id="SSF56219">
    <property type="entry name" value="DNase I-like"/>
    <property type="match status" value="1"/>
</dbReference>
<dbReference type="VEuPathDB" id="VectorBase:BGLB039310"/>
<sequence>SERILLSMTRQYKKYSRTETYRVCVGTYNVNGGKHYRRIAYKHQSLADWLLDAHKSHPNVLVDHVDYDRPVDIFAVGFEEIVDLNASNIMSASTTNAREWQKE</sequence>
<dbReference type="PANTHER" id="PTHR11200">
    <property type="entry name" value="INOSITOL 5-PHOSPHATASE"/>
    <property type="match status" value="1"/>
</dbReference>
<dbReference type="Gene3D" id="3.60.10.10">
    <property type="entry name" value="Endonuclease/exonuclease/phosphatase"/>
    <property type="match status" value="1"/>
</dbReference>
<name>A0A2C9M729_BIOGL</name>
<organism evidence="1 2">
    <name type="scientific">Biomphalaria glabrata</name>
    <name type="common">Bloodfluke planorb</name>
    <name type="synonym">Freshwater snail</name>
    <dbReference type="NCBI Taxonomy" id="6526"/>
    <lineage>
        <taxon>Eukaryota</taxon>
        <taxon>Metazoa</taxon>
        <taxon>Spiralia</taxon>
        <taxon>Lophotrochozoa</taxon>
        <taxon>Mollusca</taxon>
        <taxon>Gastropoda</taxon>
        <taxon>Heterobranchia</taxon>
        <taxon>Euthyneura</taxon>
        <taxon>Panpulmonata</taxon>
        <taxon>Hygrophila</taxon>
        <taxon>Lymnaeoidea</taxon>
        <taxon>Planorbidae</taxon>
        <taxon>Biomphalaria</taxon>
    </lineage>
</organism>
<dbReference type="GO" id="GO:0048488">
    <property type="term" value="P:synaptic vesicle endocytosis"/>
    <property type="evidence" value="ECO:0007669"/>
    <property type="project" value="TreeGrafter"/>
</dbReference>
<dbReference type="Proteomes" id="UP000076420">
    <property type="component" value="Unassembled WGS sequence"/>
</dbReference>
<evidence type="ECO:0008006" key="3">
    <source>
        <dbReference type="Google" id="ProtNLM"/>
    </source>
</evidence>
<dbReference type="InterPro" id="IPR036691">
    <property type="entry name" value="Endo/exonu/phosph_ase_sf"/>
</dbReference>
<protein>
    <recommendedName>
        <fullName evidence="3">Endonuclease/exonuclease/phosphatase domain-containing protein</fullName>
    </recommendedName>
</protein>
<evidence type="ECO:0000313" key="2">
    <source>
        <dbReference type="Proteomes" id="UP000076420"/>
    </source>
</evidence>
<reference evidence="1" key="1">
    <citation type="submission" date="2020-05" db="UniProtKB">
        <authorList>
            <consortium name="EnsemblMetazoa"/>
        </authorList>
    </citation>
    <scope>IDENTIFICATION</scope>
    <source>
        <strain evidence="1">BB02</strain>
    </source>
</reference>
<dbReference type="GO" id="GO:0004439">
    <property type="term" value="F:phosphatidylinositol-4,5-bisphosphate 5-phosphatase activity"/>
    <property type="evidence" value="ECO:0007669"/>
    <property type="project" value="TreeGrafter"/>
</dbReference>
<dbReference type="PANTHER" id="PTHR11200:SF257">
    <property type="entry name" value="PHOSPHOINOSITIDE 5-PHOSPHATASE"/>
    <property type="match status" value="1"/>
</dbReference>
<dbReference type="KEGG" id="bgt:106076392"/>
<dbReference type="STRING" id="6526.A0A2C9M729"/>
<dbReference type="InterPro" id="IPR046985">
    <property type="entry name" value="IP5"/>
</dbReference>
<gene>
    <name evidence="1" type="primary">106076392</name>
</gene>
<proteinExistence type="predicted"/>